<keyword evidence="2" id="KW-1185">Reference proteome</keyword>
<accession>A0ACB8ND96</accession>
<dbReference type="Proteomes" id="UP000829398">
    <property type="component" value="Chromosome 2"/>
</dbReference>
<comment type="caution">
    <text evidence="1">The sequence shown here is derived from an EMBL/GenBank/DDBJ whole genome shotgun (WGS) entry which is preliminary data.</text>
</comment>
<proteinExistence type="predicted"/>
<name>A0ACB8ND96_CITSI</name>
<dbReference type="EMBL" id="CM039171">
    <property type="protein sequence ID" value="KAH9795741.1"/>
    <property type="molecule type" value="Genomic_DNA"/>
</dbReference>
<organism evidence="1 2">
    <name type="scientific">Citrus sinensis</name>
    <name type="common">Sweet orange</name>
    <name type="synonym">Citrus aurantium var. sinensis</name>
    <dbReference type="NCBI Taxonomy" id="2711"/>
    <lineage>
        <taxon>Eukaryota</taxon>
        <taxon>Viridiplantae</taxon>
        <taxon>Streptophyta</taxon>
        <taxon>Embryophyta</taxon>
        <taxon>Tracheophyta</taxon>
        <taxon>Spermatophyta</taxon>
        <taxon>Magnoliopsida</taxon>
        <taxon>eudicotyledons</taxon>
        <taxon>Gunneridae</taxon>
        <taxon>Pentapetalae</taxon>
        <taxon>rosids</taxon>
        <taxon>malvids</taxon>
        <taxon>Sapindales</taxon>
        <taxon>Rutaceae</taxon>
        <taxon>Aurantioideae</taxon>
        <taxon>Citrus</taxon>
    </lineage>
</organism>
<evidence type="ECO:0000313" key="1">
    <source>
        <dbReference type="EMBL" id="KAH9795741.1"/>
    </source>
</evidence>
<gene>
    <name evidence="1" type="ORF">KPL71_005310</name>
</gene>
<evidence type="ECO:0000313" key="2">
    <source>
        <dbReference type="Proteomes" id="UP000829398"/>
    </source>
</evidence>
<protein>
    <submittedName>
        <fullName evidence="1">Protein ROOT HAIR DEFECTIVE 3</fullName>
    </submittedName>
</protein>
<reference evidence="2" key="1">
    <citation type="journal article" date="2023" name="Hortic. Res.">
        <title>A chromosome-level phased genome enabling allele-level studies in sweet orange: a case study on citrus Huanglongbing tolerance.</title>
        <authorList>
            <person name="Wu B."/>
            <person name="Yu Q."/>
            <person name="Deng Z."/>
            <person name="Duan Y."/>
            <person name="Luo F."/>
            <person name="Gmitter F. Jr."/>
        </authorList>
    </citation>
    <scope>NUCLEOTIDE SEQUENCE [LARGE SCALE GENOMIC DNA]</scope>
    <source>
        <strain evidence="2">cv. Valencia</strain>
    </source>
</reference>
<sequence>MGMADECCCMQLIDGNGEFNVDGLENFVRTTKLNHCGLSYAVVAIMGPQSSGKSTLMNHLFHTNFREMDAFRGRSQTTKGIWIAKCVGIEPFTIAMDLEGSDSRERGEDDTTFEKQSALFALAIADIVLINMWCHDIGREQAANKPLLKTVFQTPLEYLEPILREDIQKIWDAVPKPQTLKNTPLSEFFNVEVTALSSYEEKEGQFKEQVAELRQRFFHSISPGGLAGDRQGVVPASGFSFSAQQIWRVIKENKDLDLPAHKVMVATVRCEEIANDKLRRLSADEGWLALEEAVQEGPVSGFGKRLSSVLDTYLSEYDMEAVYFDEGVRNAKRKQLESKALDAIITCDLHKVQKFVYPTYSTLLGHLRSKAFESFKIQLEQSLKKGEGFAASVRTCTQSCMLEFDRGCADAAIRQAKWDASKVREKLRRDIDTEASSVRSVKLSAIIADHEKNLTEALSGPVESLFEVGDEDTWASIRRLLKRETEAAVLKFSTAIAGFEMDQAAVDTMVQNLRSYARNVVVKKAREEAGKVLIRMKDRFSTVFNHDNDSLPRVWTGKEDIRTITKDARAAVILHDFLINGRSTTCSMIISDFSFTITLVQSLRLLSVMAAIRLDEKPDKVESLLFSSLMDGTAAASLPRDRSIGDSVDPLASSMWEEVSPQDKLITPVQCKSLWRQFKAETEYTVTQAISAQEAHKKNNNWMPPPWAILAMAVLGFNEFILLLKNPLYLMILFVAYLLLRALWVQMDIAAEFRHGALPGILSISSKFLPTIMNLIRRLAEEAQGQRPPEASRPQQSLASQSFRYQTPPPAGSSSIPESSVSSNISSSESEFESSGLNLIRRRSTNIPEAESS</sequence>